<evidence type="ECO:0000313" key="3">
    <source>
        <dbReference type="Proteomes" id="UP000295818"/>
    </source>
</evidence>
<evidence type="ECO:0000259" key="1">
    <source>
        <dbReference type="Pfam" id="PF12728"/>
    </source>
</evidence>
<sequence>MNDGKLLYTVPEAAARLSLSRAKVYELIRSGALDSVRIDGSRRIKGQALRSFVDGLGRAA</sequence>
<dbReference type="InterPro" id="IPR010093">
    <property type="entry name" value="SinI_DNA-bd"/>
</dbReference>
<proteinExistence type="predicted"/>
<comment type="caution">
    <text evidence="2">The sequence shown here is derived from an EMBL/GenBank/DDBJ whole genome shotgun (WGS) entry which is preliminary data.</text>
</comment>
<dbReference type="EMBL" id="SLWM01000003">
    <property type="protein sequence ID" value="TCO27312.1"/>
    <property type="molecule type" value="Genomic_DNA"/>
</dbReference>
<name>A0ABY2BS02_9ACTN</name>
<dbReference type="NCBIfam" id="TIGR01764">
    <property type="entry name" value="excise"/>
    <property type="match status" value="1"/>
</dbReference>
<dbReference type="Proteomes" id="UP000295818">
    <property type="component" value="Unassembled WGS sequence"/>
</dbReference>
<dbReference type="RefSeq" id="WP_132190211.1">
    <property type="nucleotide sequence ID" value="NZ_SLWM01000003.1"/>
</dbReference>
<accession>A0ABY2BS02</accession>
<organism evidence="2 3">
    <name type="scientific">Kribbella orskensis</name>
    <dbReference type="NCBI Taxonomy" id="2512216"/>
    <lineage>
        <taxon>Bacteria</taxon>
        <taxon>Bacillati</taxon>
        <taxon>Actinomycetota</taxon>
        <taxon>Actinomycetes</taxon>
        <taxon>Propionibacteriales</taxon>
        <taxon>Kribbellaceae</taxon>
        <taxon>Kribbella</taxon>
    </lineage>
</organism>
<feature type="domain" description="Helix-turn-helix" evidence="1">
    <location>
        <begin position="7"/>
        <end position="53"/>
    </location>
</feature>
<reference evidence="2 3" key="1">
    <citation type="journal article" date="2015" name="Stand. Genomic Sci.">
        <title>Genomic Encyclopedia of Bacterial and Archaeal Type Strains, Phase III: the genomes of soil and plant-associated and newly described type strains.</title>
        <authorList>
            <person name="Whitman W.B."/>
            <person name="Woyke T."/>
            <person name="Klenk H.P."/>
            <person name="Zhou Y."/>
            <person name="Lilburn T.G."/>
            <person name="Beck B.J."/>
            <person name="De Vos P."/>
            <person name="Vandamme P."/>
            <person name="Eisen J.A."/>
            <person name="Garrity G."/>
            <person name="Hugenholtz P."/>
            <person name="Kyrpides N.C."/>
        </authorList>
    </citation>
    <scope>NUCLEOTIDE SEQUENCE [LARGE SCALE GENOMIC DNA]</scope>
    <source>
        <strain evidence="2 3">VKM Ac-2538</strain>
    </source>
</reference>
<dbReference type="InterPro" id="IPR041657">
    <property type="entry name" value="HTH_17"/>
</dbReference>
<gene>
    <name evidence="2" type="ORF">EV644_1036</name>
</gene>
<evidence type="ECO:0000313" key="2">
    <source>
        <dbReference type="EMBL" id="TCO27312.1"/>
    </source>
</evidence>
<dbReference type="Pfam" id="PF12728">
    <property type="entry name" value="HTH_17"/>
    <property type="match status" value="1"/>
</dbReference>
<keyword evidence="3" id="KW-1185">Reference proteome</keyword>
<protein>
    <submittedName>
        <fullName evidence="2">Excisionase family DNA binding protein</fullName>
    </submittedName>
</protein>